<protein>
    <submittedName>
        <fullName evidence="4">NUDIX hydrolase</fullName>
    </submittedName>
</protein>
<dbReference type="InterPro" id="IPR000086">
    <property type="entry name" value="NUDIX_hydrolase_dom"/>
</dbReference>
<dbReference type="SUPFAM" id="SSF55811">
    <property type="entry name" value="Nudix"/>
    <property type="match status" value="1"/>
</dbReference>
<evidence type="ECO:0000313" key="4">
    <source>
        <dbReference type="EMBL" id="GAT66110.1"/>
    </source>
</evidence>
<comment type="caution">
    <text evidence="4">The sequence shown here is derived from an EMBL/GenBank/DDBJ whole genome shotgun (WGS) entry which is preliminary data.</text>
</comment>
<evidence type="ECO:0000313" key="5">
    <source>
        <dbReference type="Proteomes" id="UP000077701"/>
    </source>
</evidence>
<dbReference type="PROSITE" id="PS51462">
    <property type="entry name" value="NUDIX"/>
    <property type="match status" value="1"/>
</dbReference>
<feature type="domain" description="Nudix hydrolase" evidence="3">
    <location>
        <begin position="99"/>
        <end position="234"/>
    </location>
</feature>
<dbReference type="GO" id="GO:0019693">
    <property type="term" value="P:ribose phosphate metabolic process"/>
    <property type="evidence" value="ECO:0007669"/>
    <property type="project" value="TreeGrafter"/>
</dbReference>
<dbReference type="AlphaFoldDB" id="A0A171C4T3"/>
<sequence>MSAEDSRSRRDARLAAYEKLQAARPHLFANPPGAAFEILFDRADQDFVSEQGAAWARANGLPEEYGDIGVVYQDAYTMMVRDAVRFRTGDRGAYFRVCPAADGVAAAVLPVLDDGRVVLLRHFRHADRRWHWEIPRGFAEGEADGEETARREVGEELGCEVRDLVRLGTMVSDSGMTPGGGDVYLGLIDHREFEAVGDGPGKDEGIDAKKVVGADDLRSMIAAGEIDDSFTLTAYALAVAQGRLPGR</sequence>
<gene>
    <name evidence="4" type="ORF">PS9374_01754</name>
</gene>
<evidence type="ECO:0000259" key="3">
    <source>
        <dbReference type="PROSITE" id="PS51462"/>
    </source>
</evidence>
<dbReference type="Proteomes" id="UP000077701">
    <property type="component" value="Unassembled WGS sequence"/>
</dbReference>
<name>A0A171C4T3_9ACTN</name>
<dbReference type="InterPro" id="IPR015797">
    <property type="entry name" value="NUDIX_hydrolase-like_dom_sf"/>
</dbReference>
<dbReference type="OrthoDB" id="9806150at2"/>
<evidence type="ECO:0000256" key="2">
    <source>
        <dbReference type="ARBA" id="ARBA00022801"/>
    </source>
</evidence>
<dbReference type="PANTHER" id="PTHR11839">
    <property type="entry name" value="UDP/ADP-SUGAR PYROPHOSPHATASE"/>
    <property type="match status" value="1"/>
</dbReference>
<comment type="cofactor">
    <cofactor evidence="1">
        <name>Mg(2+)</name>
        <dbReference type="ChEBI" id="CHEBI:18420"/>
    </cofactor>
</comment>
<reference evidence="5" key="2">
    <citation type="submission" date="2016-04" db="EMBL/GenBank/DDBJ databases">
        <title>Planomonospora sphaerica JCM9374 whole genome shotgun sequence.</title>
        <authorList>
            <person name="Suzuki T."/>
            <person name="Dohra H."/>
            <person name="Kodani S."/>
        </authorList>
    </citation>
    <scope>NUCLEOTIDE SEQUENCE [LARGE SCALE GENOMIC DNA]</scope>
    <source>
        <strain evidence="5">JCM 9374</strain>
    </source>
</reference>
<dbReference type="EMBL" id="BDCX01000003">
    <property type="protein sequence ID" value="GAT66110.1"/>
    <property type="molecule type" value="Genomic_DNA"/>
</dbReference>
<dbReference type="STRING" id="161355.PS9374_01754"/>
<dbReference type="Gene3D" id="3.90.79.10">
    <property type="entry name" value="Nucleoside Triphosphate Pyrophosphohydrolase"/>
    <property type="match status" value="1"/>
</dbReference>
<keyword evidence="2 4" id="KW-0378">Hydrolase</keyword>
<accession>A0A171C4T3</accession>
<keyword evidence="5" id="KW-1185">Reference proteome</keyword>
<evidence type="ECO:0000256" key="1">
    <source>
        <dbReference type="ARBA" id="ARBA00001946"/>
    </source>
</evidence>
<dbReference type="GO" id="GO:0006753">
    <property type="term" value="P:nucleoside phosphate metabolic process"/>
    <property type="evidence" value="ECO:0007669"/>
    <property type="project" value="TreeGrafter"/>
</dbReference>
<dbReference type="GO" id="GO:0016787">
    <property type="term" value="F:hydrolase activity"/>
    <property type="evidence" value="ECO:0007669"/>
    <property type="project" value="UniProtKB-KW"/>
</dbReference>
<proteinExistence type="predicted"/>
<dbReference type="RefSeq" id="WP_068896001.1">
    <property type="nucleotide sequence ID" value="NZ_BDCX01000003.1"/>
</dbReference>
<dbReference type="Pfam" id="PF00293">
    <property type="entry name" value="NUDIX"/>
    <property type="match status" value="1"/>
</dbReference>
<organism evidence="4 5">
    <name type="scientific">Planomonospora sphaerica</name>
    <dbReference type="NCBI Taxonomy" id="161355"/>
    <lineage>
        <taxon>Bacteria</taxon>
        <taxon>Bacillati</taxon>
        <taxon>Actinomycetota</taxon>
        <taxon>Actinomycetes</taxon>
        <taxon>Streptosporangiales</taxon>
        <taxon>Streptosporangiaceae</taxon>
        <taxon>Planomonospora</taxon>
    </lineage>
</organism>
<dbReference type="PANTHER" id="PTHR11839:SF18">
    <property type="entry name" value="NUDIX HYDROLASE DOMAIN-CONTAINING PROTEIN"/>
    <property type="match status" value="1"/>
</dbReference>
<reference evidence="4 5" key="1">
    <citation type="journal article" date="2016" name="Genome Announc.">
        <title>Draft Genome Sequence of Planomonospora sphaerica JCM9374, a Rare Actinomycete.</title>
        <authorList>
            <person name="Dohra H."/>
            <person name="Suzuki T."/>
            <person name="Inoue Y."/>
            <person name="Kodani S."/>
        </authorList>
    </citation>
    <scope>NUCLEOTIDE SEQUENCE [LARGE SCALE GENOMIC DNA]</scope>
    <source>
        <strain evidence="4 5">JCM 9374</strain>
    </source>
</reference>
<dbReference type="CDD" id="cd03424">
    <property type="entry name" value="NUDIX_ADPRase_Nudt5_UGPPase_Nudt14"/>
    <property type="match status" value="1"/>
</dbReference>